<protein>
    <submittedName>
        <fullName evidence="1">Unannotated protein</fullName>
    </submittedName>
</protein>
<evidence type="ECO:0000313" key="1">
    <source>
        <dbReference type="EMBL" id="CAB4641620.1"/>
    </source>
</evidence>
<name>A0A6J6JVP1_9ZZZZ</name>
<accession>A0A6J6JVP1</accession>
<sequence length="191" mass="20748">MDALVDGFGDSGGLFNEFIASGVPQLVNAFAEFGKAKMTATRGLWKIGSGKERSAVGEGENCHWPTTVTVHCLNGIHVDRVDIGSFLAIDLDVDEQPIHEFASGFVFERLMSHDVAPMAGRIADRNENGNVTAFRFGQRFRPPWPPINGVVGVLAQVRAGFVREAICHGREGIGDEVLRCGHVADPSYRIQ</sequence>
<proteinExistence type="predicted"/>
<reference evidence="1" key="1">
    <citation type="submission" date="2020-05" db="EMBL/GenBank/DDBJ databases">
        <authorList>
            <person name="Chiriac C."/>
            <person name="Salcher M."/>
            <person name="Ghai R."/>
            <person name="Kavagutti S V."/>
        </authorList>
    </citation>
    <scope>NUCLEOTIDE SEQUENCE</scope>
</reference>
<dbReference type="AlphaFoldDB" id="A0A6J6JVP1"/>
<organism evidence="1">
    <name type="scientific">freshwater metagenome</name>
    <dbReference type="NCBI Taxonomy" id="449393"/>
    <lineage>
        <taxon>unclassified sequences</taxon>
        <taxon>metagenomes</taxon>
        <taxon>ecological metagenomes</taxon>
    </lineage>
</organism>
<gene>
    <name evidence="1" type="ORF">UFOPK2000_01449</name>
</gene>
<dbReference type="EMBL" id="CAEZVK010000209">
    <property type="protein sequence ID" value="CAB4641620.1"/>
    <property type="molecule type" value="Genomic_DNA"/>
</dbReference>